<dbReference type="PANTHER" id="PTHR35134:SF2">
    <property type="entry name" value="NUCLEOTIDASE YQFW-RELATED"/>
    <property type="match status" value="1"/>
</dbReference>
<dbReference type="Proteomes" id="UP000826725">
    <property type="component" value="Chromosome"/>
</dbReference>
<organism evidence="3 4">
    <name type="scientific">Desulfomarina profundi</name>
    <dbReference type="NCBI Taxonomy" id="2772557"/>
    <lineage>
        <taxon>Bacteria</taxon>
        <taxon>Pseudomonadati</taxon>
        <taxon>Thermodesulfobacteriota</taxon>
        <taxon>Desulfobulbia</taxon>
        <taxon>Desulfobulbales</taxon>
        <taxon>Desulfobulbaceae</taxon>
        <taxon>Desulfomarina</taxon>
    </lineage>
</organism>
<dbReference type="Pfam" id="PF06941">
    <property type="entry name" value="NT5C"/>
    <property type="match status" value="1"/>
</dbReference>
<dbReference type="KEGG" id="dbk:DGMP_02640"/>
<dbReference type="GO" id="GO:0008253">
    <property type="term" value="F:5'-nucleotidase activity"/>
    <property type="evidence" value="ECO:0007669"/>
    <property type="project" value="InterPro"/>
</dbReference>
<protein>
    <recommendedName>
        <fullName evidence="5">Haloacid dehalogenase</fullName>
    </recommendedName>
</protein>
<feature type="active site" description="Proton donor" evidence="2">
    <location>
        <position position="13"/>
    </location>
</feature>
<accession>A0A8D5JQ23</accession>
<reference evidence="3" key="1">
    <citation type="submission" date="2020-09" db="EMBL/GenBank/DDBJ databases">
        <title>Desulfogranum mesoprofundum gen. nov., sp. nov., a novel mesophilic, sulfate-reducing chemolithoautotroph isolated from a deep-sea hydrothermal vent chimney in the Suiyo Seamount.</title>
        <authorList>
            <person name="Hashimoto Y."/>
            <person name="Nakagawa S."/>
        </authorList>
    </citation>
    <scope>NUCLEOTIDE SEQUENCE</scope>
    <source>
        <strain evidence="3">KT2</strain>
    </source>
</reference>
<dbReference type="AlphaFoldDB" id="A0A8D5JQ23"/>
<name>A0A8D5JQ23_9BACT</name>
<dbReference type="GO" id="GO:0009264">
    <property type="term" value="P:deoxyribonucleotide catabolic process"/>
    <property type="evidence" value="ECO:0007669"/>
    <property type="project" value="InterPro"/>
</dbReference>
<evidence type="ECO:0000313" key="3">
    <source>
        <dbReference type="EMBL" id="BCL59571.1"/>
    </source>
</evidence>
<evidence type="ECO:0008006" key="5">
    <source>
        <dbReference type="Google" id="ProtNLM"/>
    </source>
</evidence>
<evidence type="ECO:0000256" key="1">
    <source>
        <dbReference type="ARBA" id="ARBA00009589"/>
    </source>
</evidence>
<feature type="active site" description="Nucleophile" evidence="2">
    <location>
        <position position="11"/>
    </location>
</feature>
<gene>
    <name evidence="3" type="ORF">DGMP_02640</name>
</gene>
<dbReference type="PANTHER" id="PTHR35134">
    <property type="entry name" value="NUCLEOTIDASE YQFW-RELATED"/>
    <property type="match status" value="1"/>
</dbReference>
<comment type="similarity">
    <text evidence="1">Belongs to the 5'(3')-deoxyribonucleotidase family.</text>
</comment>
<dbReference type="InterPro" id="IPR010708">
    <property type="entry name" value="5'(3')-deoxyribonucleotidase"/>
</dbReference>
<dbReference type="RefSeq" id="WP_228855780.1">
    <property type="nucleotide sequence ID" value="NZ_AP024086.1"/>
</dbReference>
<dbReference type="InterPro" id="IPR052419">
    <property type="entry name" value="5_3-deoxyribonucleotidase-like"/>
</dbReference>
<evidence type="ECO:0000256" key="2">
    <source>
        <dbReference type="PIRSR" id="PIRSR610708-1"/>
    </source>
</evidence>
<evidence type="ECO:0000313" key="4">
    <source>
        <dbReference type="Proteomes" id="UP000826725"/>
    </source>
</evidence>
<proteinExistence type="inferred from homology"/>
<dbReference type="EMBL" id="AP024086">
    <property type="protein sequence ID" value="BCL59571.1"/>
    <property type="molecule type" value="Genomic_DNA"/>
</dbReference>
<keyword evidence="4" id="KW-1185">Reference proteome</keyword>
<sequence>MKLTPDRTGFDLDGVIADTAETFLRLACEKYGYCSFTREDITSFDLENCIAMEQSLVERIFTDILEDSLSTGLTPMEGAVETLTELAMVTPEITIITARSLQQPVLDWIDVFFPARTRDAIKVIAMGDHNDKTRYIHDRKLQYFIDDRAETCMQLATAGITPLVFEQPWNRNRHNLRSVSGWHELREFLIP</sequence>